<organism evidence="1 2">
    <name type="scientific">Rahnella sikkimica</name>
    <dbReference type="NCBI Taxonomy" id="1805933"/>
    <lineage>
        <taxon>Bacteria</taxon>
        <taxon>Pseudomonadati</taxon>
        <taxon>Pseudomonadota</taxon>
        <taxon>Gammaproteobacteria</taxon>
        <taxon>Enterobacterales</taxon>
        <taxon>Yersiniaceae</taxon>
        <taxon>Rahnella</taxon>
    </lineage>
</organism>
<accession>A0A2L1UTD3</accession>
<gene>
    <name evidence="1" type="ORF">BV494_14920</name>
</gene>
<sequence length="94" mass="10963">MAHYKHQKGTIQDNALQALLHDPLFKQRIEKNQKGKGSYRRKEKNGKGSYLEGSVECLIEYSTLPFKNSKQKQLSFLLQSRCLLLFQQITNFCQ</sequence>
<protein>
    <submittedName>
        <fullName evidence="1">Alternative ribosome-rescue factor A</fullName>
    </submittedName>
</protein>
<dbReference type="GO" id="GO:0072344">
    <property type="term" value="P:rescue of stalled ribosome"/>
    <property type="evidence" value="ECO:0007669"/>
    <property type="project" value="InterPro"/>
</dbReference>
<dbReference type="RefSeq" id="WP_104923579.1">
    <property type="nucleotide sequence ID" value="NZ_CP019062.1"/>
</dbReference>
<reference evidence="2" key="1">
    <citation type="submission" date="2017-01" db="EMBL/GenBank/DDBJ databases">
        <title>Genome sequence of Rouxiella sp. ERMR1:05.</title>
        <authorList>
            <person name="Kumar R."/>
            <person name="Singh D."/>
            <person name="Kumar S."/>
        </authorList>
    </citation>
    <scope>NUCLEOTIDE SEQUENCE [LARGE SCALE GENOMIC DNA]</scope>
    <source>
        <strain evidence="2">ERMR1:05</strain>
    </source>
</reference>
<name>A0A2L1UTD3_9GAMM</name>
<dbReference type="Pfam" id="PF03889">
    <property type="entry name" value="ArfA"/>
    <property type="match status" value="1"/>
</dbReference>
<dbReference type="KEGG" id="rox:BV494_14920"/>
<dbReference type="OrthoDB" id="8603552at2"/>
<evidence type="ECO:0000313" key="2">
    <source>
        <dbReference type="Proteomes" id="UP000239197"/>
    </source>
</evidence>
<dbReference type="EMBL" id="CP019062">
    <property type="protein sequence ID" value="AVF36134.1"/>
    <property type="molecule type" value="Genomic_DNA"/>
</dbReference>
<dbReference type="Proteomes" id="UP000239197">
    <property type="component" value="Chromosome"/>
</dbReference>
<proteinExistence type="predicted"/>
<evidence type="ECO:0000313" key="1">
    <source>
        <dbReference type="EMBL" id="AVF36134.1"/>
    </source>
</evidence>
<dbReference type="InterPro" id="IPR005589">
    <property type="entry name" value="ArfA"/>
</dbReference>
<keyword evidence="2" id="KW-1185">Reference proteome</keyword>
<dbReference type="AlphaFoldDB" id="A0A2L1UTD3"/>